<evidence type="ECO:0000313" key="2">
    <source>
        <dbReference type="EMBL" id="KAL0960262.1"/>
    </source>
</evidence>
<dbReference type="InterPro" id="IPR023198">
    <property type="entry name" value="PGP-like_dom2"/>
</dbReference>
<keyword evidence="1" id="KW-0378">Hydrolase</keyword>
<proteinExistence type="predicted"/>
<dbReference type="InterPro" id="IPR050849">
    <property type="entry name" value="HAD-like_hydrolase_phosphatase"/>
</dbReference>
<dbReference type="InterPro" id="IPR023214">
    <property type="entry name" value="HAD_sf"/>
</dbReference>
<dbReference type="Gene3D" id="1.10.150.240">
    <property type="entry name" value="Putative phosphatase, domain 2"/>
    <property type="match status" value="1"/>
</dbReference>
<keyword evidence="3" id="KW-1185">Reference proteome</keyword>
<evidence type="ECO:0000313" key="3">
    <source>
        <dbReference type="Proteomes" id="UP001556367"/>
    </source>
</evidence>
<dbReference type="InterPro" id="IPR036412">
    <property type="entry name" value="HAD-like_sf"/>
</dbReference>
<accession>A0ABR3JXG9</accession>
<gene>
    <name evidence="2" type="ORF">HGRIS_011892</name>
</gene>
<evidence type="ECO:0008006" key="4">
    <source>
        <dbReference type="Google" id="ProtNLM"/>
    </source>
</evidence>
<evidence type="ECO:0000256" key="1">
    <source>
        <dbReference type="ARBA" id="ARBA00022801"/>
    </source>
</evidence>
<comment type="caution">
    <text evidence="2">The sequence shown here is derived from an EMBL/GenBank/DDBJ whole genome shotgun (WGS) entry which is preliminary data.</text>
</comment>
<dbReference type="Pfam" id="PF12710">
    <property type="entry name" value="HAD"/>
    <property type="match status" value="1"/>
</dbReference>
<dbReference type="Proteomes" id="UP001556367">
    <property type="component" value="Unassembled WGS sequence"/>
</dbReference>
<dbReference type="Gene3D" id="3.40.50.1000">
    <property type="entry name" value="HAD superfamily/HAD-like"/>
    <property type="match status" value="2"/>
</dbReference>
<organism evidence="2 3">
    <name type="scientific">Hohenbuehelia grisea</name>
    <dbReference type="NCBI Taxonomy" id="104357"/>
    <lineage>
        <taxon>Eukaryota</taxon>
        <taxon>Fungi</taxon>
        <taxon>Dikarya</taxon>
        <taxon>Basidiomycota</taxon>
        <taxon>Agaricomycotina</taxon>
        <taxon>Agaricomycetes</taxon>
        <taxon>Agaricomycetidae</taxon>
        <taxon>Agaricales</taxon>
        <taxon>Pleurotineae</taxon>
        <taxon>Pleurotaceae</taxon>
        <taxon>Hohenbuehelia</taxon>
    </lineage>
</organism>
<dbReference type="EMBL" id="JASNQZ010000002">
    <property type="protein sequence ID" value="KAL0960262.1"/>
    <property type="molecule type" value="Genomic_DNA"/>
</dbReference>
<dbReference type="PANTHER" id="PTHR28181">
    <property type="entry name" value="UPF0655 PROTEIN YCR015C"/>
    <property type="match status" value="1"/>
</dbReference>
<dbReference type="NCBIfam" id="TIGR01488">
    <property type="entry name" value="HAD-SF-IB"/>
    <property type="match status" value="1"/>
</dbReference>
<dbReference type="PANTHER" id="PTHR28181:SF2">
    <property type="entry name" value="PHOSPHORIC MONOESTER HYDROLASE"/>
    <property type="match status" value="1"/>
</dbReference>
<name>A0ABR3JXG9_9AGAR</name>
<dbReference type="NCBIfam" id="TIGR01489">
    <property type="entry name" value="DKMTPPase-SF"/>
    <property type="match status" value="1"/>
</dbReference>
<dbReference type="InterPro" id="IPR006384">
    <property type="entry name" value="HAD_hydro_PyrdxlP_Pase-like"/>
</dbReference>
<dbReference type="SUPFAM" id="SSF56784">
    <property type="entry name" value="HAD-like"/>
    <property type="match status" value="1"/>
</dbReference>
<sequence>MGEPVPESTLPYPPIYKDKKFVVLSDWDGTITTCDSNDYMTDNLGYGKDKRRQGNLDILSGRATFRDAFREMLESISANGHTFEECKEVLRQNISLDAGFKAFYAWCKANDIPVIIVSSGMTPTIRAVLSNLVGEDDAKDIDIISNDVDIHADGTWRIKFRHPTRYVSSRRLRALMRRATRQAPRARWALLPPTTHDAWLILSYASRSGYGHDKSHAILPYRDLPDPPVLFFFGDGVSDMSAARHADVLFVKEKPGGDNDLAAYCRREGIKHVLFDDFAAALPVVQAVVEGKKTTAEVLDAGKA</sequence>
<reference evidence="3" key="1">
    <citation type="submission" date="2024-06" db="EMBL/GenBank/DDBJ databases">
        <title>Multi-omics analyses provide insights into the biosynthesis of the anticancer antibiotic pleurotin in Hohenbuehelia grisea.</title>
        <authorList>
            <person name="Weaver J.A."/>
            <person name="Alberti F."/>
        </authorList>
    </citation>
    <scope>NUCLEOTIDE SEQUENCE [LARGE SCALE GENOMIC DNA]</scope>
    <source>
        <strain evidence="3">T-177</strain>
    </source>
</reference>
<protein>
    <recommendedName>
        <fullName evidence="4">Phosphatase</fullName>
    </recommendedName>
</protein>